<comment type="caution">
    <text evidence="1">The sequence shown here is derived from an EMBL/GenBank/DDBJ whole genome shotgun (WGS) entry which is preliminary data.</text>
</comment>
<dbReference type="Proteomes" id="UP000034350">
    <property type="component" value="Unassembled WGS sequence"/>
</dbReference>
<dbReference type="VEuPathDB" id="MicrosporidiaDB:NCER_101486"/>
<dbReference type="GeneID" id="36319686"/>
<dbReference type="CDD" id="cd20557">
    <property type="entry name" value="CYCLIN_ScPCL1-like"/>
    <property type="match status" value="1"/>
</dbReference>
<proteinExistence type="predicted"/>
<sequence length="167" mass="20498">MDHKLKSFIYTSIPDYYVVERIYSFVVKARLSLCILFNAKYIYDKYTTRQNIYDYPSTEHYSTSTNYKCNVEYDRYLLFICSTIISSKIYLDCSFTNDSWTEICHFPVLYINKVEYKILKELDYNVFMPYENLEMLYREYGEKLELHNEEKRKKRTLRRFLNLFICM</sequence>
<dbReference type="EMBL" id="JPQZ01000024">
    <property type="protein sequence ID" value="KKO75333.1"/>
    <property type="molecule type" value="Genomic_DNA"/>
</dbReference>
<dbReference type="Gene3D" id="1.10.472.10">
    <property type="entry name" value="Cyclin-like"/>
    <property type="match status" value="1"/>
</dbReference>
<organism evidence="1 2">
    <name type="scientific">Vairimorpha ceranae</name>
    <dbReference type="NCBI Taxonomy" id="40302"/>
    <lineage>
        <taxon>Eukaryota</taxon>
        <taxon>Fungi</taxon>
        <taxon>Fungi incertae sedis</taxon>
        <taxon>Microsporidia</taxon>
        <taxon>Nosematidae</taxon>
        <taxon>Vairimorpha</taxon>
    </lineage>
</organism>
<protein>
    <recommendedName>
        <fullName evidence="3">Cyclin N-terminal domain-containing protein</fullName>
    </recommendedName>
</protein>
<keyword evidence="2" id="KW-1185">Reference proteome</keyword>
<dbReference type="VEuPathDB" id="MicrosporidiaDB:AAJ76_2400033428"/>
<evidence type="ECO:0000313" key="1">
    <source>
        <dbReference type="EMBL" id="KKO75333.1"/>
    </source>
</evidence>
<accession>A0A0F9WQY7</accession>
<evidence type="ECO:0000313" key="2">
    <source>
        <dbReference type="Proteomes" id="UP000034350"/>
    </source>
</evidence>
<dbReference type="OrthoDB" id="286814at2759"/>
<reference evidence="1 2" key="1">
    <citation type="journal article" date="2015" name="Environ. Microbiol.">
        <title>Genome analyses suggest the presence of polyploidy and recent human-driven expansions in eight global populations of the honeybee pathogen Nosema ceranae.</title>
        <authorList>
            <person name="Pelin A."/>
            <person name="Selman M."/>
            <person name="Aris-Brosou S."/>
            <person name="Farinelli L."/>
            <person name="Corradi N."/>
        </authorList>
    </citation>
    <scope>NUCLEOTIDE SEQUENCE [LARGE SCALE GENOMIC DNA]</scope>
    <source>
        <strain evidence="1 2">PA08 1199</strain>
    </source>
</reference>
<name>A0A0F9WQY7_9MICR</name>
<dbReference type="AlphaFoldDB" id="A0A0F9WQY7"/>
<dbReference type="RefSeq" id="XP_024331075.1">
    <property type="nucleotide sequence ID" value="XM_024474758.1"/>
</dbReference>
<dbReference type="OMA" id="WTEICHF"/>
<evidence type="ECO:0008006" key="3">
    <source>
        <dbReference type="Google" id="ProtNLM"/>
    </source>
</evidence>
<gene>
    <name evidence="1" type="ORF">AAJ76_2400033428</name>
</gene>
<dbReference type="VEuPathDB" id="MicrosporidiaDB:G9O61_00g022080"/>